<proteinExistence type="predicted"/>
<comment type="caution">
    <text evidence="2">The sequence shown here is derived from an EMBL/GenBank/DDBJ whole genome shotgun (WGS) entry which is preliminary data.</text>
</comment>
<feature type="region of interest" description="Disordered" evidence="1">
    <location>
        <begin position="118"/>
        <end position="142"/>
    </location>
</feature>
<gene>
    <name evidence="2" type="ORF">Tci_048694</name>
</gene>
<organism evidence="2">
    <name type="scientific">Tanacetum cinerariifolium</name>
    <name type="common">Dalmatian daisy</name>
    <name type="synonym">Chrysanthemum cinerariifolium</name>
    <dbReference type="NCBI Taxonomy" id="118510"/>
    <lineage>
        <taxon>Eukaryota</taxon>
        <taxon>Viridiplantae</taxon>
        <taxon>Streptophyta</taxon>
        <taxon>Embryophyta</taxon>
        <taxon>Tracheophyta</taxon>
        <taxon>Spermatophyta</taxon>
        <taxon>Magnoliopsida</taxon>
        <taxon>eudicotyledons</taxon>
        <taxon>Gunneridae</taxon>
        <taxon>Pentapetalae</taxon>
        <taxon>asterids</taxon>
        <taxon>campanulids</taxon>
        <taxon>Asterales</taxon>
        <taxon>Asteraceae</taxon>
        <taxon>Asteroideae</taxon>
        <taxon>Anthemideae</taxon>
        <taxon>Anthemidinae</taxon>
        <taxon>Tanacetum</taxon>
    </lineage>
</organism>
<protein>
    <recommendedName>
        <fullName evidence="3">Tobamovirus multiplication protein 2B</fullName>
    </recommendedName>
</protein>
<feature type="compositionally biased region" description="Basic and acidic residues" evidence="1">
    <location>
        <begin position="132"/>
        <end position="142"/>
    </location>
</feature>
<accession>A0A6L2MRU7</accession>
<name>A0A6L2MRU7_TANCI</name>
<evidence type="ECO:0000256" key="1">
    <source>
        <dbReference type="SAM" id="MobiDB-lite"/>
    </source>
</evidence>
<evidence type="ECO:0000313" key="2">
    <source>
        <dbReference type="EMBL" id="GEU76716.1"/>
    </source>
</evidence>
<feature type="region of interest" description="Disordered" evidence="1">
    <location>
        <begin position="1"/>
        <end position="23"/>
    </location>
</feature>
<dbReference type="AlphaFoldDB" id="A0A6L2MRU7"/>
<evidence type="ECO:0008006" key="3">
    <source>
        <dbReference type="Google" id="ProtNLM"/>
    </source>
</evidence>
<dbReference type="EMBL" id="BKCJ010007332">
    <property type="protein sequence ID" value="GEU76716.1"/>
    <property type="molecule type" value="Genomic_DNA"/>
</dbReference>
<reference evidence="2" key="1">
    <citation type="journal article" date="2019" name="Sci. Rep.">
        <title>Draft genome of Tanacetum cinerariifolium, the natural source of mosquito coil.</title>
        <authorList>
            <person name="Yamashiro T."/>
            <person name="Shiraishi A."/>
            <person name="Satake H."/>
            <person name="Nakayama K."/>
        </authorList>
    </citation>
    <scope>NUCLEOTIDE SEQUENCE</scope>
</reference>
<sequence>MSSSSSLLVGESGKGRSSSSAKSLMVSDQISQAVLSTSNLLNIMRNSSPSQDKLVKLPKNLLSKASSIINNTKQVLDQMPLLISSLDAHMDHGLQSVPHLETVTRLLSNIENNQLKPLTDAQLSSEESLLDTSDRTSRPEGT</sequence>